<evidence type="ECO:0000256" key="1">
    <source>
        <dbReference type="ARBA" id="ARBA00022448"/>
    </source>
</evidence>
<reference evidence="3 4" key="1">
    <citation type="submission" date="2020-12" db="EMBL/GenBank/DDBJ databases">
        <title>Concerted genomic and epigenomic changes stabilize Arabidopsis allopolyploids.</title>
        <authorList>
            <person name="Chen Z."/>
        </authorList>
    </citation>
    <scope>NUCLEOTIDE SEQUENCE [LARGE SCALE GENOMIC DNA]</scope>
    <source>
        <strain evidence="3">As9502</strain>
        <tissue evidence="3">Leaf</tissue>
    </source>
</reference>
<dbReference type="OrthoDB" id="1095842at2759"/>
<dbReference type="GO" id="GO:0008289">
    <property type="term" value="F:lipid binding"/>
    <property type="evidence" value="ECO:0007669"/>
    <property type="project" value="UniProtKB-KW"/>
</dbReference>
<keyword evidence="2" id="KW-0446">Lipid-binding</keyword>
<dbReference type="InterPro" id="IPR033872">
    <property type="entry name" value="nsLTP2"/>
</dbReference>
<dbReference type="PANTHER" id="PTHR33214">
    <property type="entry name" value="BIFUNCTIONAL INHIBITOR/LIPID-TRANSFER PROTEIN/SEED STORAGE 2S ALBUMIN SUPERFAMILY PROTEIN"/>
    <property type="match status" value="1"/>
</dbReference>
<dbReference type="PANTHER" id="PTHR33214:SF53">
    <property type="entry name" value="BIFUNCTIONAL INHIBITOR_LIPID-TRANSFER PROTEIN_SEED STORAGE 2S ALBUMIN SUPERFAMILY PROTEIN"/>
    <property type="match status" value="1"/>
</dbReference>
<comment type="caution">
    <text evidence="3">The sequence shown here is derived from an EMBL/GenBank/DDBJ whole genome shotgun (WGS) entry which is preliminary data.</text>
</comment>
<evidence type="ECO:0000256" key="2">
    <source>
        <dbReference type="ARBA" id="ARBA00023121"/>
    </source>
</evidence>
<dbReference type="Proteomes" id="UP000694251">
    <property type="component" value="Chromosome 1"/>
</dbReference>
<proteinExistence type="predicted"/>
<keyword evidence="4" id="KW-1185">Reference proteome</keyword>
<dbReference type="AlphaFoldDB" id="A0A8T2HFY2"/>
<keyword evidence="1" id="KW-0813">Transport</keyword>
<name>A0A8T2HFY2_ARASU</name>
<gene>
    <name evidence="3" type="ORF">ISN44_As01g053590</name>
</gene>
<accession>A0A8T2HFY2</accession>
<protein>
    <submittedName>
        <fullName evidence="3">Bifunctional inhibitor/plant lipid transfer protein/seed storage helical domain superfamily</fullName>
    </submittedName>
</protein>
<evidence type="ECO:0000313" key="3">
    <source>
        <dbReference type="EMBL" id="KAG7658383.1"/>
    </source>
</evidence>
<evidence type="ECO:0000313" key="4">
    <source>
        <dbReference type="Proteomes" id="UP000694251"/>
    </source>
</evidence>
<sequence length="178" mass="19452">MALGLCFDGIARGMKLPTSCCERMEEQRSCLCDAIKDRGVTLASNVLSSHLESCGMKTVGLLLITFVILLASLPLPTKAIGAGGSRSKRDRESCEESRIQTCLDVVNSGLKISTECCKILKEQQPCLCDVTKTSKIKTNILSSRLKSCGIHNLKCGNNNNMMRTRNSPVLRDTTPKKR</sequence>
<organism evidence="3 4">
    <name type="scientific">Arabidopsis suecica</name>
    <name type="common">Swedish thale-cress</name>
    <name type="synonym">Cardaminopsis suecica</name>
    <dbReference type="NCBI Taxonomy" id="45249"/>
    <lineage>
        <taxon>Eukaryota</taxon>
        <taxon>Viridiplantae</taxon>
        <taxon>Streptophyta</taxon>
        <taxon>Embryophyta</taxon>
        <taxon>Tracheophyta</taxon>
        <taxon>Spermatophyta</taxon>
        <taxon>Magnoliopsida</taxon>
        <taxon>eudicotyledons</taxon>
        <taxon>Gunneridae</taxon>
        <taxon>Pentapetalae</taxon>
        <taxon>rosids</taxon>
        <taxon>malvids</taxon>
        <taxon>Brassicales</taxon>
        <taxon>Brassicaceae</taxon>
        <taxon>Camelineae</taxon>
        <taxon>Arabidopsis</taxon>
    </lineage>
</organism>
<dbReference type="GO" id="GO:0006869">
    <property type="term" value="P:lipid transport"/>
    <property type="evidence" value="ECO:0007669"/>
    <property type="project" value="InterPro"/>
</dbReference>
<dbReference type="EMBL" id="JAEFBJ010000001">
    <property type="protein sequence ID" value="KAG7658383.1"/>
    <property type="molecule type" value="Genomic_DNA"/>
</dbReference>